<dbReference type="AlphaFoldDB" id="K6D584"/>
<comment type="caution">
    <text evidence="9">The sequence shown here is derived from an EMBL/GenBank/DDBJ whole genome shotgun (WGS) entry which is preliminary data.</text>
</comment>
<organism evidence="9 10">
    <name type="scientific">Schinkia azotoformans LMG 9581</name>
    <dbReference type="NCBI Taxonomy" id="1131731"/>
    <lineage>
        <taxon>Bacteria</taxon>
        <taxon>Bacillati</taxon>
        <taxon>Bacillota</taxon>
        <taxon>Bacilli</taxon>
        <taxon>Bacillales</taxon>
        <taxon>Bacillaceae</taxon>
        <taxon>Calidifontibacillus/Schinkia group</taxon>
        <taxon>Schinkia</taxon>
    </lineage>
</organism>
<dbReference type="PROSITE" id="PS50928">
    <property type="entry name" value="ABC_TM1"/>
    <property type="match status" value="1"/>
</dbReference>
<dbReference type="EMBL" id="AJLR01000146">
    <property type="protein sequence ID" value="EKN63449.1"/>
    <property type="molecule type" value="Genomic_DNA"/>
</dbReference>
<evidence type="ECO:0000259" key="8">
    <source>
        <dbReference type="PROSITE" id="PS50928"/>
    </source>
</evidence>
<dbReference type="SUPFAM" id="SSF161098">
    <property type="entry name" value="MetI-like"/>
    <property type="match status" value="1"/>
</dbReference>
<comment type="similarity">
    <text evidence="7">Belongs to the binding-protein-dependent transport system permease family.</text>
</comment>
<evidence type="ECO:0000256" key="6">
    <source>
        <dbReference type="ARBA" id="ARBA00023136"/>
    </source>
</evidence>
<feature type="transmembrane region" description="Helical" evidence="7">
    <location>
        <begin position="32"/>
        <end position="54"/>
    </location>
</feature>
<evidence type="ECO:0000256" key="5">
    <source>
        <dbReference type="ARBA" id="ARBA00022989"/>
    </source>
</evidence>
<dbReference type="InterPro" id="IPR035906">
    <property type="entry name" value="MetI-like_sf"/>
</dbReference>
<proteinExistence type="inferred from homology"/>
<feature type="transmembrane region" description="Helical" evidence="7">
    <location>
        <begin position="259"/>
        <end position="281"/>
    </location>
</feature>
<evidence type="ECO:0000256" key="3">
    <source>
        <dbReference type="ARBA" id="ARBA00022475"/>
    </source>
</evidence>
<comment type="subcellular location">
    <subcellularLocation>
        <location evidence="1 7">Cell membrane</location>
        <topology evidence="1 7">Multi-pass membrane protein</topology>
    </subcellularLocation>
</comment>
<name>K6D584_SCHAZ</name>
<keyword evidence="4 7" id="KW-0812">Transmembrane</keyword>
<evidence type="ECO:0000256" key="4">
    <source>
        <dbReference type="ARBA" id="ARBA00022692"/>
    </source>
</evidence>
<evidence type="ECO:0000256" key="7">
    <source>
        <dbReference type="RuleBase" id="RU363032"/>
    </source>
</evidence>
<dbReference type="PATRIC" id="fig|1131731.3.peg.3524"/>
<evidence type="ECO:0000313" key="9">
    <source>
        <dbReference type="EMBL" id="EKN63449.1"/>
    </source>
</evidence>
<dbReference type="RefSeq" id="WP_004432031.1">
    <property type="nucleotide sequence ID" value="NZ_AJLR01000146.1"/>
</dbReference>
<gene>
    <name evidence="9" type="ORF">BAZO_17294</name>
</gene>
<dbReference type="CDD" id="cd06261">
    <property type="entry name" value="TM_PBP2"/>
    <property type="match status" value="1"/>
</dbReference>
<dbReference type="STRING" id="1131731.BAZO_17294"/>
<dbReference type="InterPro" id="IPR000515">
    <property type="entry name" value="MetI-like"/>
</dbReference>
<protein>
    <submittedName>
        <fullName evidence="9">Oligopeptide ABC transporter membrane protein</fullName>
    </submittedName>
</protein>
<feature type="transmembrane region" description="Helical" evidence="7">
    <location>
        <begin position="97"/>
        <end position="123"/>
    </location>
</feature>
<dbReference type="Gene3D" id="1.10.3720.10">
    <property type="entry name" value="MetI-like"/>
    <property type="match status" value="1"/>
</dbReference>
<keyword evidence="6 7" id="KW-0472">Membrane</keyword>
<dbReference type="InterPro" id="IPR050366">
    <property type="entry name" value="BP-dependent_transpt_permease"/>
</dbReference>
<sequence>MLEVELNKSKRIENKKSMIPNWLRTLIKHKTLVVGSFFIFIFFIFTLFPTLFFAKDITIQTNSTLRMLAPSLEHPFGTDHIGRDILSRVIWGTRVSLGISVGAMMLAMIVGGTLGLISGYFGGILDNVIGRIIDVLYSFPSQILGIFIAGILGPSVKNVIIAIAIVFIPVFYRTMRGSVVKEKEREYVEAARSLGMNDTYIMFVHVLRNSIVPVTVQFTVGLAVAIQLEAALGFLGLGVQPPAASWGSILNDGIDYLLFAPWISILPGLFMVLAVFSFNLIGDGLRDLLDPHSEK</sequence>
<dbReference type="GO" id="GO:0055085">
    <property type="term" value="P:transmembrane transport"/>
    <property type="evidence" value="ECO:0007669"/>
    <property type="project" value="InterPro"/>
</dbReference>
<dbReference type="Pfam" id="PF00528">
    <property type="entry name" value="BPD_transp_1"/>
    <property type="match status" value="1"/>
</dbReference>
<keyword evidence="10" id="KW-1185">Reference proteome</keyword>
<keyword evidence="5 7" id="KW-1133">Transmembrane helix</keyword>
<evidence type="ECO:0000256" key="2">
    <source>
        <dbReference type="ARBA" id="ARBA00022448"/>
    </source>
</evidence>
<feature type="domain" description="ABC transmembrane type-1" evidence="8">
    <location>
        <begin position="93"/>
        <end position="282"/>
    </location>
</feature>
<keyword evidence="3" id="KW-1003">Cell membrane</keyword>
<dbReference type="PANTHER" id="PTHR43386">
    <property type="entry name" value="OLIGOPEPTIDE TRANSPORT SYSTEM PERMEASE PROTEIN APPC"/>
    <property type="match status" value="1"/>
</dbReference>
<accession>K6D584</accession>
<dbReference type="GO" id="GO:0005886">
    <property type="term" value="C:plasma membrane"/>
    <property type="evidence" value="ECO:0007669"/>
    <property type="project" value="UniProtKB-SubCell"/>
</dbReference>
<evidence type="ECO:0000256" key="1">
    <source>
        <dbReference type="ARBA" id="ARBA00004651"/>
    </source>
</evidence>
<reference evidence="9 10" key="1">
    <citation type="journal article" date="2012" name="Front. Microbiol.">
        <title>Redundancy and modularity in membrane-associated dissimilatory nitrate reduction in Bacillus.</title>
        <authorList>
            <person name="Heylen K."/>
            <person name="Keltjens J."/>
        </authorList>
    </citation>
    <scope>NUCLEOTIDE SEQUENCE [LARGE SCALE GENOMIC DNA]</scope>
    <source>
        <strain evidence="9 10">LMG 9581</strain>
    </source>
</reference>
<keyword evidence="2 7" id="KW-0813">Transport</keyword>
<dbReference type="Proteomes" id="UP000006315">
    <property type="component" value="Unassembled WGS sequence"/>
</dbReference>
<evidence type="ECO:0000313" key="10">
    <source>
        <dbReference type="Proteomes" id="UP000006315"/>
    </source>
</evidence>
<dbReference type="PANTHER" id="PTHR43386:SF25">
    <property type="entry name" value="PEPTIDE ABC TRANSPORTER PERMEASE PROTEIN"/>
    <property type="match status" value="1"/>
</dbReference>